<dbReference type="AlphaFoldDB" id="D5SQS1"/>
<gene>
    <name evidence="1" type="ordered locus">Plim_2710</name>
</gene>
<sequence>MLAQSREAWHLSRWKRNGNYGFRDDKVRWPTNDLIAKTSLSILSSI</sequence>
<dbReference type="KEGG" id="plm:Plim_2710"/>
<dbReference type="EMBL" id="CP001744">
    <property type="protein sequence ID" value="ADG68533.1"/>
    <property type="molecule type" value="Genomic_DNA"/>
</dbReference>
<accession>D5SQS1</accession>
<name>D5SQS1_PLAL2</name>
<organism evidence="1 2">
    <name type="scientific">Planctopirus limnophila (strain ATCC 43296 / DSM 3776 / IFAM 1008 / Mu 290)</name>
    <name type="common">Planctomyces limnophilus</name>
    <dbReference type="NCBI Taxonomy" id="521674"/>
    <lineage>
        <taxon>Bacteria</taxon>
        <taxon>Pseudomonadati</taxon>
        <taxon>Planctomycetota</taxon>
        <taxon>Planctomycetia</taxon>
        <taxon>Planctomycetales</taxon>
        <taxon>Planctomycetaceae</taxon>
        <taxon>Planctopirus</taxon>
    </lineage>
</organism>
<dbReference type="HOGENOM" id="CLU_3187133_0_0_0"/>
<protein>
    <submittedName>
        <fullName evidence="1">Uncharacterized protein</fullName>
    </submittedName>
</protein>
<reference evidence="1 2" key="1">
    <citation type="journal article" date="2010" name="Stand. Genomic Sci.">
        <title>Complete genome sequence of Planctomyces limnophilus type strain (Mu 290).</title>
        <authorList>
            <person name="Labutti K."/>
            <person name="Sikorski J."/>
            <person name="Schneider S."/>
            <person name="Nolan M."/>
            <person name="Lucas S."/>
            <person name="Glavina Del Rio T."/>
            <person name="Tice H."/>
            <person name="Cheng J.F."/>
            <person name="Goodwin L."/>
            <person name="Pitluck S."/>
            <person name="Liolios K."/>
            <person name="Ivanova N."/>
            <person name="Mavromatis K."/>
            <person name="Mikhailova N."/>
            <person name="Pati A."/>
            <person name="Chen A."/>
            <person name="Palaniappan K."/>
            <person name="Land M."/>
            <person name="Hauser L."/>
            <person name="Chang Y.J."/>
            <person name="Jeffries C.D."/>
            <person name="Tindall B.J."/>
            <person name="Rohde M."/>
            <person name="Goker M."/>
            <person name="Woyke T."/>
            <person name="Bristow J."/>
            <person name="Eisen J.A."/>
            <person name="Markowitz V."/>
            <person name="Hugenholtz P."/>
            <person name="Kyrpides N.C."/>
            <person name="Klenk H.P."/>
            <person name="Lapidus A."/>
        </authorList>
    </citation>
    <scope>NUCLEOTIDE SEQUENCE [LARGE SCALE GENOMIC DNA]</scope>
    <source>
        <strain evidence="2">ATCC 43296 / DSM 3776 / IFAM 1008 / 290</strain>
    </source>
</reference>
<evidence type="ECO:0000313" key="1">
    <source>
        <dbReference type="EMBL" id="ADG68533.1"/>
    </source>
</evidence>
<dbReference type="STRING" id="521674.Plim_2710"/>
<evidence type="ECO:0000313" key="2">
    <source>
        <dbReference type="Proteomes" id="UP000002220"/>
    </source>
</evidence>
<dbReference type="Proteomes" id="UP000002220">
    <property type="component" value="Chromosome"/>
</dbReference>
<keyword evidence="2" id="KW-1185">Reference proteome</keyword>
<proteinExistence type="predicted"/>